<dbReference type="EMBL" id="BPLR01014306">
    <property type="protein sequence ID" value="GIY67969.1"/>
    <property type="molecule type" value="Genomic_DNA"/>
</dbReference>
<reference evidence="2 3" key="1">
    <citation type="submission" date="2021-06" db="EMBL/GenBank/DDBJ databases">
        <title>Caerostris extrusa draft genome.</title>
        <authorList>
            <person name="Kono N."/>
            <person name="Arakawa K."/>
        </authorList>
    </citation>
    <scope>NUCLEOTIDE SEQUENCE [LARGE SCALE GENOMIC DNA]</scope>
</reference>
<feature type="region of interest" description="Disordered" evidence="1">
    <location>
        <begin position="1"/>
        <end position="21"/>
    </location>
</feature>
<keyword evidence="3" id="KW-1185">Reference proteome</keyword>
<gene>
    <name evidence="2" type="ORF">CEXT_364651</name>
</gene>
<name>A0AAV4VEA5_CAEEX</name>
<comment type="caution">
    <text evidence="2">The sequence shown here is derived from an EMBL/GenBank/DDBJ whole genome shotgun (WGS) entry which is preliminary data.</text>
</comment>
<sequence>MLAMDNLAPQKKRSAARGPPHHQWITCPLTCPINLLIGDAGPRSDRSVSLRSDFQMYKSKQMTGRPSAQSHNEGPSGPALRLFFKRALLFLFLFSSFCPFNTFAPRGPGRDSPKRICPRVRYH</sequence>
<proteinExistence type="predicted"/>
<dbReference type="Proteomes" id="UP001054945">
    <property type="component" value="Unassembled WGS sequence"/>
</dbReference>
<dbReference type="AlphaFoldDB" id="A0AAV4VEA5"/>
<evidence type="ECO:0000313" key="2">
    <source>
        <dbReference type="EMBL" id="GIY67969.1"/>
    </source>
</evidence>
<accession>A0AAV4VEA5</accession>
<evidence type="ECO:0000256" key="1">
    <source>
        <dbReference type="SAM" id="MobiDB-lite"/>
    </source>
</evidence>
<protein>
    <submittedName>
        <fullName evidence="2">Uncharacterized protein</fullName>
    </submittedName>
</protein>
<evidence type="ECO:0000313" key="3">
    <source>
        <dbReference type="Proteomes" id="UP001054945"/>
    </source>
</evidence>
<organism evidence="2 3">
    <name type="scientific">Caerostris extrusa</name>
    <name type="common">Bark spider</name>
    <name type="synonym">Caerostris bankana</name>
    <dbReference type="NCBI Taxonomy" id="172846"/>
    <lineage>
        <taxon>Eukaryota</taxon>
        <taxon>Metazoa</taxon>
        <taxon>Ecdysozoa</taxon>
        <taxon>Arthropoda</taxon>
        <taxon>Chelicerata</taxon>
        <taxon>Arachnida</taxon>
        <taxon>Araneae</taxon>
        <taxon>Araneomorphae</taxon>
        <taxon>Entelegynae</taxon>
        <taxon>Araneoidea</taxon>
        <taxon>Araneidae</taxon>
        <taxon>Caerostris</taxon>
    </lineage>
</organism>